<feature type="non-terminal residue" evidence="2">
    <location>
        <position position="2276"/>
    </location>
</feature>
<feature type="compositionally biased region" description="Polar residues" evidence="1">
    <location>
        <begin position="492"/>
        <end position="503"/>
    </location>
</feature>
<feature type="region of interest" description="Disordered" evidence="1">
    <location>
        <begin position="1382"/>
        <end position="1407"/>
    </location>
</feature>
<reference evidence="2 3" key="1">
    <citation type="submission" date="2013-11" db="EMBL/GenBank/DDBJ databases">
        <title>Genome sequencing of Stegodyphus mimosarum.</title>
        <authorList>
            <person name="Bechsgaard J."/>
        </authorList>
    </citation>
    <scope>NUCLEOTIDE SEQUENCE [LARGE SCALE GENOMIC DNA]</scope>
</reference>
<feature type="region of interest" description="Disordered" evidence="1">
    <location>
        <begin position="2033"/>
        <end position="2083"/>
    </location>
</feature>
<keyword evidence="3" id="KW-1185">Reference proteome</keyword>
<feature type="region of interest" description="Disordered" evidence="1">
    <location>
        <begin position="1482"/>
        <end position="1508"/>
    </location>
</feature>
<dbReference type="EMBL" id="KK121934">
    <property type="protein sequence ID" value="KFM81568.1"/>
    <property type="molecule type" value="Genomic_DNA"/>
</dbReference>
<feature type="region of interest" description="Disordered" evidence="1">
    <location>
        <begin position="1784"/>
        <end position="1817"/>
    </location>
</feature>
<organism evidence="2 3">
    <name type="scientific">Stegodyphus mimosarum</name>
    <name type="common">African social velvet spider</name>
    <dbReference type="NCBI Taxonomy" id="407821"/>
    <lineage>
        <taxon>Eukaryota</taxon>
        <taxon>Metazoa</taxon>
        <taxon>Ecdysozoa</taxon>
        <taxon>Arthropoda</taxon>
        <taxon>Chelicerata</taxon>
        <taxon>Arachnida</taxon>
        <taxon>Araneae</taxon>
        <taxon>Araneomorphae</taxon>
        <taxon>Entelegynae</taxon>
        <taxon>Eresoidea</taxon>
        <taxon>Eresidae</taxon>
        <taxon>Stegodyphus</taxon>
    </lineage>
</organism>
<feature type="region of interest" description="Disordered" evidence="1">
    <location>
        <begin position="1683"/>
        <end position="1727"/>
    </location>
</feature>
<feature type="compositionally biased region" description="Acidic residues" evidence="1">
    <location>
        <begin position="1798"/>
        <end position="1809"/>
    </location>
</feature>
<proteinExistence type="predicted"/>
<feature type="compositionally biased region" description="Polar residues" evidence="1">
    <location>
        <begin position="1006"/>
        <end position="1015"/>
    </location>
</feature>
<dbReference type="Proteomes" id="UP000054359">
    <property type="component" value="Unassembled WGS sequence"/>
</dbReference>
<feature type="compositionally biased region" description="Polar residues" evidence="1">
    <location>
        <begin position="1713"/>
        <end position="1727"/>
    </location>
</feature>
<accession>A0A087UW29</accession>
<gene>
    <name evidence="2" type="ORF">X975_04337</name>
</gene>
<feature type="compositionally biased region" description="Basic and acidic residues" evidence="1">
    <location>
        <begin position="1383"/>
        <end position="1396"/>
    </location>
</feature>
<feature type="region of interest" description="Disordered" evidence="1">
    <location>
        <begin position="379"/>
        <end position="410"/>
    </location>
</feature>
<feature type="region of interest" description="Disordered" evidence="1">
    <location>
        <begin position="482"/>
        <end position="515"/>
    </location>
</feature>
<feature type="compositionally biased region" description="Basic and acidic residues" evidence="1">
    <location>
        <begin position="2063"/>
        <end position="2074"/>
    </location>
</feature>
<dbReference type="OrthoDB" id="6422793at2759"/>
<feature type="compositionally biased region" description="Low complexity" evidence="1">
    <location>
        <begin position="1920"/>
        <end position="1938"/>
    </location>
</feature>
<feature type="compositionally biased region" description="Basic and acidic residues" evidence="1">
    <location>
        <begin position="393"/>
        <end position="405"/>
    </location>
</feature>
<name>A0A087UW29_STEMI</name>
<evidence type="ECO:0000256" key="1">
    <source>
        <dbReference type="SAM" id="MobiDB-lite"/>
    </source>
</evidence>
<feature type="region of interest" description="Disordered" evidence="1">
    <location>
        <begin position="251"/>
        <end position="281"/>
    </location>
</feature>
<feature type="region of interest" description="Disordered" evidence="1">
    <location>
        <begin position="1902"/>
        <end position="1938"/>
    </location>
</feature>
<dbReference type="OMA" id="LTIPDWY"/>
<feature type="compositionally biased region" description="Low complexity" evidence="1">
    <location>
        <begin position="2036"/>
        <end position="2053"/>
    </location>
</feature>
<evidence type="ECO:0000313" key="3">
    <source>
        <dbReference type="Proteomes" id="UP000054359"/>
    </source>
</evidence>
<feature type="region of interest" description="Disordered" evidence="1">
    <location>
        <begin position="578"/>
        <end position="611"/>
    </location>
</feature>
<protein>
    <submittedName>
        <fullName evidence="2">Uncharacterized protein</fullName>
    </submittedName>
</protein>
<sequence length="2276" mass="252317">MDASEVSPSFNPLSLDKNDFETLWISANELEYPIETVNPWCENTGLNSESSKDCPLECKNSDFFENNEECSLADSSLIVLGSENDLCLVPSKITQNAPESKENVFMFSDDFKDYFLPSENYVPGFNRDITEINKENVFVTENISAHLPFATKNKGLRCFRIGFDSRLANEKQVADEDNSGSDVKMSRINSEFENSESPDLQEAVFSPRDGDVVYGSTWLSKPELKEQEKATSGAEARLTTMQADVQCIMNVQSESPPPDNSRKSIPCLEQSASDDEMREVPNSLSRWQHHSDLQHVQEATSPITRWQHQTDLQMLGVGSASKQNIHSDDESDDGLPPQLKHIYSSFKMKDKKMSRIRIKEDKNNNFKTLGLWDNETKVTLPPFGSNNNESEITDPKHSEKNTLENKEEDLDDLELDMFAVNSDNTGSSSRSLLNDETDIDDALKSFKHLDDYSSHSEENSETESSYIINTREDINITEGKLTRDSSIEIGDTEQNNSDNSSIEEPNKLGTLSPENTCSDNSDNCPLCTDPSFKKSNINNLIFSESANEEFMDSRVQSLFLNTFPTMLSLSQPNLCNNNASSDALTEKEPTDSPLTSSDSDEGIRAAKETKKRIKKRSKDNCNLELKHDDSGYVEDDEDDDEDDILCEKERNDLVTQLAPKSWEIADLANVRKSISSVFYESKSDRSRHANEGVQSDSIPQSFQEFSKPLDHSISNNDSKFEHIDSEKWNIPENLSQFSAWLLDKELKKISCRDEMEKLIVSDIMSLREQTIAQFLKNSANFQEKDIFKLPEIFENKVSINTKNIKEEILNIGSRDLNSESKHSSLITPVFNDTLLNFETGAGTNMQNVAMANTLTENKVKNNSDGSLSDEKLELSTDELSEEYYNYNFNNQVSKVFNLLDENYRRKSDSNAPLAEENCIKSLTYTKENDLKYSSNNSNTQQIVANNLSKVQHTRCDLELNAYKSDASNYMNDKSELGDCKNDSQIIETRASMNEVLSESTQHESETNAQSEGSCQLTSGLVGDTTTGIQSKVIDTTTLITSASALGDAMNNINKIKSNSSLVAPSNIRDGVHNTNNSDKLTDTVKEKNINDVAPSIEDELNKFCIKSGNGLVGADDLMTCGMYERKGAYQCSVEEGENNTSLAATRGETSEGKHVRGDSCHACCCNDISTCSALLATQSSAFDNVSSSLSLCTGLLLDEIDTTLIDNSKIKQLSNISSDFDVEANIGSEKSPVLHITKVYSCTALDANDNTQPPVLDYTEFSLDDLENSINKDCALGNTDVNGEFTTSNVFENAILNIHSANSESSDASKHEDPLISKLDKTLESNTQANNNHRENTSNELAINLIEENKSKPDIISTCTESVSNSKLNSEFIGGRVGYERSQSVDRDTASSKETLEVSVGQSKSTPDLRRCHEQQYNSSVPLSALLSKSVSQRIQDYLGHSTRGGFLNRSLPPTERSRHYRRICVSTETVVERAARFEARSRSTCGPREGSVDSLASASRSGSCPPLNMRSRTLDAWNSDKSSRNYNKPTATVRPTVDAYRSSSYLKQYSTADDKGFNNGVIKNNLSSKDDLMELITGYTEATKVTHKPPVPPSSSTTTQLHQSLKSARLKGKIASARKDFFERLSQQDLRSKDETKQSNSENLDFESGGLQRFDEFRRSAREERVRLAASHPDLGALEAAVRSSKRKIDQLKKKKKSGAVAGQAPLDAGPPQQSNSDMPSTTTTKDASLCLPYRRCTGEIAWASCAKRLQEAKAKSKGNLAQEQLEIVDVVHEQRSFWFKQPAETGDVRAQRPDTAGEDDYYDDDDPASSHSNGGDSAIAAAVVENSEFLGTRARSMDFLLDADNREKVQPPENRLATGQGRVKSEHELRIERSLQNLTIPDWYKQSAWSKKPKEGFILRRGSEGSAGESRKRWQGFSSSRTPSATSLTTPPSSYSHRNIIVPKRVTPTSTEWRYVGSLVSSRESLTPASPSSLSPRECASATFQYGLNSSLSRWSSSRLSTSSAPLTALSVHRSFRQPYLGWRAAQASSGYTPSSGGASRSSPGVSPVAATTPVQGSRSESPRRGSQEHHYGYGLQQNQITSAATLRPDGSETADSSSRISPLALYDNTTNVFFNSNVEIPHSDSHAFDQQQRFSSAEMRRDRYSYTQSLYSGTVIVSPGTADDDRRNYNVDQVPRIVPGVEEERFSIVKSPQPPPRIWMESSFVGTKKDGSEPVLQPTRSIRIVPSDSVRAGTDKFSSARGSTSSSLRGTCATQTSMGEYVLRDFRRFGITL</sequence>
<feature type="region of interest" description="Disordered" evidence="1">
    <location>
        <begin position="996"/>
        <end position="1015"/>
    </location>
</feature>
<evidence type="ECO:0000313" key="2">
    <source>
        <dbReference type="EMBL" id="KFM81568.1"/>
    </source>
</evidence>
<feature type="region of interest" description="Disordered" evidence="1">
    <location>
        <begin position="450"/>
        <end position="470"/>
    </location>
</feature>